<dbReference type="AlphaFoldDB" id="A0A1A8IK48"/>
<sequence length="85" mass="9845">SRPAGRRGTARSERQRMQRSRVSAMLEERRLETEQEDVSNPDLTATQQNHLRNVLNSFSDVFSQHSHDFGRTNLVTHKIHASCDR</sequence>
<reference evidence="2" key="1">
    <citation type="submission" date="2016-05" db="EMBL/GenBank/DDBJ databases">
        <authorList>
            <person name="Lavstsen T."/>
            <person name="Jespersen J.S."/>
        </authorList>
    </citation>
    <scope>NUCLEOTIDE SEQUENCE</scope>
    <source>
        <tissue evidence="2">Brain</tissue>
    </source>
</reference>
<feature type="non-terminal residue" evidence="2">
    <location>
        <position position="85"/>
    </location>
</feature>
<evidence type="ECO:0000256" key="1">
    <source>
        <dbReference type="SAM" id="MobiDB-lite"/>
    </source>
</evidence>
<proteinExistence type="predicted"/>
<evidence type="ECO:0000313" key="2">
    <source>
        <dbReference type="EMBL" id="SBQ97553.1"/>
    </source>
</evidence>
<accession>A0A1A8IK48</accession>
<reference evidence="2" key="2">
    <citation type="submission" date="2016-06" db="EMBL/GenBank/DDBJ databases">
        <title>The genome of a short-lived fish provides insights into sex chromosome evolution and the genetic control of aging.</title>
        <authorList>
            <person name="Reichwald K."/>
            <person name="Felder M."/>
            <person name="Petzold A."/>
            <person name="Koch P."/>
            <person name="Groth M."/>
            <person name="Platzer M."/>
        </authorList>
    </citation>
    <scope>NUCLEOTIDE SEQUENCE</scope>
    <source>
        <tissue evidence="2">Brain</tissue>
    </source>
</reference>
<dbReference type="EMBL" id="HAED01011255">
    <property type="protein sequence ID" value="SBQ97553.1"/>
    <property type="molecule type" value="Transcribed_RNA"/>
</dbReference>
<name>A0A1A8IK48_NOTKU</name>
<organism evidence="2">
    <name type="scientific">Nothobranchius kuhntae</name>
    <name type="common">Beira killifish</name>
    <dbReference type="NCBI Taxonomy" id="321403"/>
    <lineage>
        <taxon>Eukaryota</taxon>
        <taxon>Metazoa</taxon>
        <taxon>Chordata</taxon>
        <taxon>Craniata</taxon>
        <taxon>Vertebrata</taxon>
        <taxon>Euteleostomi</taxon>
        <taxon>Actinopterygii</taxon>
        <taxon>Neopterygii</taxon>
        <taxon>Teleostei</taxon>
        <taxon>Neoteleostei</taxon>
        <taxon>Acanthomorphata</taxon>
        <taxon>Ovalentaria</taxon>
        <taxon>Atherinomorphae</taxon>
        <taxon>Cyprinodontiformes</taxon>
        <taxon>Nothobranchiidae</taxon>
        <taxon>Nothobranchius</taxon>
    </lineage>
</organism>
<gene>
    <name evidence="2" type="primary">Nfu_g_1_003385</name>
</gene>
<protein>
    <submittedName>
        <fullName evidence="2">Uncharacterized protein</fullName>
    </submittedName>
</protein>
<feature type="non-terminal residue" evidence="2">
    <location>
        <position position="1"/>
    </location>
</feature>
<feature type="region of interest" description="Disordered" evidence="1">
    <location>
        <begin position="1"/>
        <end position="43"/>
    </location>
</feature>